<dbReference type="PANTHER" id="PTHR15020:SF50">
    <property type="entry name" value="UPF0659 PROTEIN YMR090W"/>
    <property type="match status" value="1"/>
</dbReference>
<organism evidence="1 2">
    <name type="scientific">Paxillus rubicundulus Ve08.2h10</name>
    <dbReference type="NCBI Taxonomy" id="930991"/>
    <lineage>
        <taxon>Eukaryota</taxon>
        <taxon>Fungi</taxon>
        <taxon>Dikarya</taxon>
        <taxon>Basidiomycota</taxon>
        <taxon>Agaricomycotina</taxon>
        <taxon>Agaricomycetes</taxon>
        <taxon>Agaricomycetidae</taxon>
        <taxon>Boletales</taxon>
        <taxon>Paxilineae</taxon>
        <taxon>Paxillaceae</taxon>
        <taxon>Paxillus</taxon>
    </lineage>
</organism>
<accession>A0A0D0DHT3</accession>
<dbReference type="AlphaFoldDB" id="A0A0D0DHT3"/>
<dbReference type="Gene3D" id="3.40.50.720">
    <property type="entry name" value="NAD(P)-binding Rossmann-like Domain"/>
    <property type="match status" value="1"/>
</dbReference>
<dbReference type="InterPro" id="IPR036291">
    <property type="entry name" value="NAD(P)-bd_dom_sf"/>
</dbReference>
<dbReference type="Proteomes" id="UP000054538">
    <property type="component" value="Unassembled WGS sequence"/>
</dbReference>
<dbReference type="InParanoid" id="A0A0D0DHT3"/>
<dbReference type="EMBL" id="KN825876">
    <property type="protein sequence ID" value="KIK81059.1"/>
    <property type="molecule type" value="Genomic_DNA"/>
</dbReference>
<gene>
    <name evidence="1" type="ORF">PAXRUDRAFT_15452</name>
</gene>
<dbReference type="PANTHER" id="PTHR15020">
    <property type="entry name" value="FLAVIN REDUCTASE-RELATED"/>
    <property type="match status" value="1"/>
</dbReference>
<sequence>MYHKVLVIGGSRNIGYLSAVRLLDSGATVTFLLRKVQVFDGNETIQKYVEQGKARLVQGDALIKDDVQRAWDEAAKGDDKLVDLLLFTVGSPTATFDLRKGMLISPPNLVTQALLNVFETTPPSDPKFIAISSTGVTEESHKALPLVVRIVYGYLIPQPHRDKRGAEQVFAHLADWPWDKKDDVGADILGEDWSHRVRPRGQYKNVLVIRPAWLTDGASLADKTPGKQPYRVKDWDMKGAYKISRNDVSHFIVETAVKHWDEWKGRCVSIAY</sequence>
<evidence type="ECO:0008006" key="3">
    <source>
        <dbReference type="Google" id="ProtNLM"/>
    </source>
</evidence>
<protein>
    <recommendedName>
        <fullName evidence="3">NAD(P)-binding domain-containing protein</fullName>
    </recommendedName>
</protein>
<dbReference type="SUPFAM" id="SSF51735">
    <property type="entry name" value="NAD(P)-binding Rossmann-fold domains"/>
    <property type="match status" value="1"/>
</dbReference>
<evidence type="ECO:0000313" key="1">
    <source>
        <dbReference type="EMBL" id="KIK81059.1"/>
    </source>
</evidence>
<reference evidence="1 2" key="1">
    <citation type="submission" date="2014-04" db="EMBL/GenBank/DDBJ databases">
        <authorList>
            <consortium name="DOE Joint Genome Institute"/>
            <person name="Kuo A."/>
            <person name="Kohler A."/>
            <person name="Jargeat P."/>
            <person name="Nagy L.G."/>
            <person name="Floudas D."/>
            <person name="Copeland A."/>
            <person name="Barry K.W."/>
            <person name="Cichocki N."/>
            <person name="Veneault-Fourrey C."/>
            <person name="LaButti K."/>
            <person name="Lindquist E.A."/>
            <person name="Lipzen A."/>
            <person name="Lundell T."/>
            <person name="Morin E."/>
            <person name="Murat C."/>
            <person name="Sun H."/>
            <person name="Tunlid A."/>
            <person name="Henrissat B."/>
            <person name="Grigoriev I.V."/>
            <person name="Hibbett D.S."/>
            <person name="Martin F."/>
            <person name="Nordberg H.P."/>
            <person name="Cantor M.N."/>
            <person name="Hua S.X."/>
        </authorList>
    </citation>
    <scope>NUCLEOTIDE SEQUENCE [LARGE SCALE GENOMIC DNA]</scope>
    <source>
        <strain evidence="1 2">Ve08.2h10</strain>
    </source>
</reference>
<dbReference type="OrthoDB" id="63935at2759"/>
<reference evidence="2" key="2">
    <citation type="submission" date="2015-01" db="EMBL/GenBank/DDBJ databases">
        <title>Evolutionary Origins and Diversification of the Mycorrhizal Mutualists.</title>
        <authorList>
            <consortium name="DOE Joint Genome Institute"/>
            <consortium name="Mycorrhizal Genomics Consortium"/>
            <person name="Kohler A."/>
            <person name="Kuo A."/>
            <person name="Nagy L.G."/>
            <person name="Floudas D."/>
            <person name="Copeland A."/>
            <person name="Barry K.W."/>
            <person name="Cichocki N."/>
            <person name="Veneault-Fourrey C."/>
            <person name="LaButti K."/>
            <person name="Lindquist E.A."/>
            <person name="Lipzen A."/>
            <person name="Lundell T."/>
            <person name="Morin E."/>
            <person name="Murat C."/>
            <person name="Riley R."/>
            <person name="Ohm R."/>
            <person name="Sun H."/>
            <person name="Tunlid A."/>
            <person name="Henrissat B."/>
            <person name="Grigoriev I.V."/>
            <person name="Hibbett D.S."/>
            <person name="Martin F."/>
        </authorList>
    </citation>
    <scope>NUCLEOTIDE SEQUENCE [LARGE SCALE GENOMIC DNA]</scope>
    <source>
        <strain evidence="2">Ve08.2h10</strain>
    </source>
</reference>
<dbReference type="HOGENOM" id="CLU_066707_1_0_1"/>
<name>A0A0D0DHT3_9AGAM</name>
<keyword evidence="2" id="KW-1185">Reference proteome</keyword>
<evidence type="ECO:0000313" key="2">
    <source>
        <dbReference type="Proteomes" id="UP000054538"/>
    </source>
</evidence>
<proteinExistence type="predicted"/>